<dbReference type="Pfam" id="PF14082">
    <property type="entry name" value="SduA_C"/>
    <property type="match status" value="1"/>
</dbReference>
<evidence type="ECO:0000313" key="2">
    <source>
        <dbReference type="EMBL" id="SIN99569.1"/>
    </source>
</evidence>
<sequence>MAFKKTVAEKLQTKLKVIDTYNQVSKVGNTFQINDEIFLNNSEDGLIYGNKRFFPNLTEPVKEDSYAVTILLNHYTLKYVNSNPINPPKGSKKVYDIFKNLLDFEIERVIIGADENSSIGGTISITKEMYDQILGVDSEERQEKNVRVFNRMVPFLSTEFNINTENIEVDRNYNLLMQEIIASGEFTQADLINLTAHLEAGASSTVVIEKQVTKQTQWLVETIEEILEENRLNRIKAKNYGFEKFGYTKNSVNGPEHLMEKILTDYGQYSLFGVPALLNTNKYVIHDGVSRSQFDLILINHLGDIELVELKRPDQYLFEFGDGRGKFFPAKDLAIAIAQLERYITAVYKDNDDEYLIDNKKIRTFINEKVGDVLYVESIRPKGLIIIGSWQKLCKPYAELTAVQKRKITEVHYNEDSRQAYKELKNSLKNISIMTYSELLENARTRLQFNTDENRE</sequence>
<gene>
    <name evidence="2" type="ORF">SAMN05444409_1516</name>
</gene>
<feature type="domain" description="Shedu protein SduA C-terminal" evidence="1">
    <location>
        <begin position="285"/>
        <end position="440"/>
    </location>
</feature>
<reference evidence="3" key="1">
    <citation type="submission" date="2016-11" db="EMBL/GenBank/DDBJ databases">
        <authorList>
            <person name="Varghese N."/>
            <person name="Submissions S."/>
        </authorList>
    </citation>
    <scope>NUCLEOTIDE SEQUENCE [LARGE SCALE GENOMIC DNA]</scope>
    <source>
        <strain evidence="3">DSM 27623</strain>
    </source>
</reference>
<proteinExistence type="predicted"/>
<dbReference type="EMBL" id="FSRK01000001">
    <property type="protein sequence ID" value="SIN99569.1"/>
    <property type="molecule type" value="Genomic_DNA"/>
</dbReference>
<dbReference type="AlphaFoldDB" id="A0A1N6FW95"/>
<protein>
    <recommendedName>
        <fullName evidence="1">Shedu protein SduA C-terminal domain-containing protein</fullName>
    </recommendedName>
</protein>
<evidence type="ECO:0000313" key="3">
    <source>
        <dbReference type="Proteomes" id="UP000185207"/>
    </source>
</evidence>
<dbReference type="InterPro" id="IPR025359">
    <property type="entry name" value="SduA_C"/>
</dbReference>
<accession>A0A1N6FW95</accession>
<dbReference type="STRING" id="1416779.SAMN05444409_1516"/>
<name>A0A1N6FW95_9FLAO</name>
<dbReference type="RefSeq" id="WP_074234300.1">
    <property type="nucleotide sequence ID" value="NZ_FSRK01000001.1"/>
</dbReference>
<keyword evidence="3" id="KW-1185">Reference proteome</keyword>
<dbReference type="OrthoDB" id="784881at2"/>
<organism evidence="2 3">
    <name type="scientific">Epilithonimonas zeae</name>
    <dbReference type="NCBI Taxonomy" id="1416779"/>
    <lineage>
        <taxon>Bacteria</taxon>
        <taxon>Pseudomonadati</taxon>
        <taxon>Bacteroidota</taxon>
        <taxon>Flavobacteriia</taxon>
        <taxon>Flavobacteriales</taxon>
        <taxon>Weeksellaceae</taxon>
        <taxon>Chryseobacterium group</taxon>
        <taxon>Epilithonimonas</taxon>
    </lineage>
</organism>
<evidence type="ECO:0000259" key="1">
    <source>
        <dbReference type="Pfam" id="PF14082"/>
    </source>
</evidence>
<dbReference type="Proteomes" id="UP000185207">
    <property type="component" value="Unassembled WGS sequence"/>
</dbReference>